<evidence type="ECO:0000256" key="2">
    <source>
        <dbReference type="ARBA" id="ARBA00023002"/>
    </source>
</evidence>
<keyword evidence="2" id="KW-0560">Oxidoreductase</keyword>
<accession>A0ABN1XGD4</accession>
<comment type="similarity">
    <text evidence="1">Belongs to the NAD(P)H dehydrogenase (quinone) family.</text>
</comment>
<dbReference type="PANTHER" id="PTHR10204:SF34">
    <property type="entry name" value="NAD(P)H DEHYDROGENASE [QUINONE] 1 ISOFORM 1"/>
    <property type="match status" value="1"/>
</dbReference>
<dbReference type="SUPFAM" id="SSF52218">
    <property type="entry name" value="Flavoproteins"/>
    <property type="match status" value="1"/>
</dbReference>
<dbReference type="InterPro" id="IPR003680">
    <property type="entry name" value="Flavodoxin_fold"/>
</dbReference>
<dbReference type="EMBL" id="BAAAJK010000001">
    <property type="protein sequence ID" value="GAA1380650.1"/>
    <property type="molecule type" value="Genomic_DNA"/>
</dbReference>
<name>A0ABN1XGD4_9PSEU</name>
<dbReference type="PANTHER" id="PTHR10204">
    <property type="entry name" value="NAD P H OXIDOREDUCTASE-RELATED"/>
    <property type="match status" value="1"/>
</dbReference>
<organism evidence="4 5">
    <name type="scientific">Pseudonocardia kongjuensis</name>
    <dbReference type="NCBI Taxonomy" id="102227"/>
    <lineage>
        <taxon>Bacteria</taxon>
        <taxon>Bacillati</taxon>
        <taxon>Actinomycetota</taxon>
        <taxon>Actinomycetes</taxon>
        <taxon>Pseudonocardiales</taxon>
        <taxon>Pseudonocardiaceae</taxon>
        <taxon>Pseudonocardia</taxon>
    </lineage>
</organism>
<evidence type="ECO:0000259" key="3">
    <source>
        <dbReference type="Pfam" id="PF02525"/>
    </source>
</evidence>
<protein>
    <submittedName>
        <fullName evidence="4">NAD(P)H-dependent oxidoreductase</fullName>
    </submittedName>
</protein>
<dbReference type="Pfam" id="PF02525">
    <property type="entry name" value="Flavodoxin_2"/>
    <property type="match status" value="1"/>
</dbReference>
<keyword evidence="5" id="KW-1185">Reference proteome</keyword>
<feature type="domain" description="Flavodoxin-like fold" evidence="3">
    <location>
        <begin position="16"/>
        <end position="201"/>
    </location>
</feature>
<comment type="caution">
    <text evidence="4">The sequence shown here is derived from an EMBL/GenBank/DDBJ whole genome shotgun (WGS) entry which is preliminary data.</text>
</comment>
<dbReference type="InterPro" id="IPR029039">
    <property type="entry name" value="Flavoprotein-like_sf"/>
</dbReference>
<reference evidence="4 5" key="1">
    <citation type="journal article" date="2019" name="Int. J. Syst. Evol. Microbiol.">
        <title>The Global Catalogue of Microorganisms (GCM) 10K type strain sequencing project: providing services to taxonomists for standard genome sequencing and annotation.</title>
        <authorList>
            <consortium name="The Broad Institute Genomics Platform"/>
            <consortium name="The Broad Institute Genome Sequencing Center for Infectious Disease"/>
            <person name="Wu L."/>
            <person name="Ma J."/>
        </authorList>
    </citation>
    <scope>NUCLEOTIDE SEQUENCE [LARGE SCALE GENOMIC DNA]</scope>
    <source>
        <strain evidence="4 5">JCM 11896</strain>
    </source>
</reference>
<gene>
    <name evidence="4" type="ORF">GCM10009613_05320</name>
</gene>
<evidence type="ECO:0000256" key="1">
    <source>
        <dbReference type="ARBA" id="ARBA00006252"/>
    </source>
</evidence>
<evidence type="ECO:0000313" key="4">
    <source>
        <dbReference type="EMBL" id="GAA1380650.1"/>
    </source>
</evidence>
<dbReference type="Proteomes" id="UP001501414">
    <property type="component" value="Unassembled WGS sequence"/>
</dbReference>
<proteinExistence type="inferred from homology"/>
<sequence length="213" mass="22679">MATIDHVSRAEQARQHTLVVVAHPDPRSLTHAVAREIAGATEGAGGSVETADLAGERFDPAFTIDDVRHYHGAAPAPADVVAEQRRIDRADRLVLVFPVYWWSMPALLKGWIDRVFVNGWAFDHSVEQGITPRLTGTTVHLVPIAGGDADGYRRHGYTEALRVQVESGIFGFCGATVGSATTIFESEATTADTFAAEMESLAAAVQGAAVATA</sequence>
<dbReference type="Gene3D" id="3.40.50.360">
    <property type="match status" value="1"/>
</dbReference>
<dbReference type="InterPro" id="IPR051545">
    <property type="entry name" value="NAD(P)H_dehydrogenase_qn"/>
</dbReference>
<evidence type="ECO:0000313" key="5">
    <source>
        <dbReference type="Proteomes" id="UP001501414"/>
    </source>
</evidence>